<keyword evidence="3" id="KW-1185">Reference proteome</keyword>
<dbReference type="PROSITE" id="PS50943">
    <property type="entry name" value="HTH_CROC1"/>
    <property type="match status" value="1"/>
</dbReference>
<name>A0ABN3WXS4_STRTU</name>
<organism evidence="2 3">
    <name type="scientific">Streptomyces thioluteus</name>
    <dbReference type="NCBI Taxonomy" id="66431"/>
    <lineage>
        <taxon>Bacteria</taxon>
        <taxon>Bacillati</taxon>
        <taxon>Actinomycetota</taxon>
        <taxon>Actinomycetes</taxon>
        <taxon>Kitasatosporales</taxon>
        <taxon>Streptomycetaceae</taxon>
        <taxon>Streptomyces</taxon>
    </lineage>
</organism>
<evidence type="ECO:0000313" key="3">
    <source>
        <dbReference type="Proteomes" id="UP001501102"/>
    </source>
</evidence>
<evidence type="ECO:0000313" key="2">
    <source>
        <dbReference type="EMBL" id="GAA2931608.1"/>
    </source>
</evidence>
<dbReference type="SMART" id="SM00530">
    <property type="entry name" value="HTH_XRE"/>
    <property type="match status" value="1"/>
</dbReference>
<gene>
    <name evidence="2" type="ORF">GCM10020221_29230</name>
</gene>
<dbReference type="EMBL" id="BAAAXZ010000112">
    <property type="protein sequence ID" value="GAA2931608.1"/>
    <property type="molecule type" value="Genomic_DNA"/>
</dbReference>
<sequence length="250" mass="28164">MRYRVDMHSHEILSDVVAEQVRAHRTRLGLNREQLAEECARIGAPELTYAAITNIETGRRDKDGKRRREVTVDELMTFAYALGVPPLLLMLPLGSMDRVPSPAKWGGLHPHYAWQWVTGEEPPAFRDERGRTVVDSSGIGGEEGPNRTGVWRQVAVPTEVYRSLQATQAALRHASGQLHFAQARHGEDADATRKARGAYLDRLQEFAVVLNEMTDLGLNIPACDARWVDDMRQFDMLKRPEAVQILDTKD</sequence>
<evidence type="ECO:0000259" key="1">
    <source>
        <dbReference type="PROSITE" id="PS50943"/>
    </source>
</evidence>
<protein>
    <recommendedName>
        <fullName evidence="1">HTH cro/C1-type domain-containing protein</fullName>
    </recommendedName>
</protein>
<reference evidence="2 3" key="1">
    <citation type="journal article" date="2019" name="Int. J. Syst. Evol. Microbiol.">
        <title>The Global Catalogue of Microorganisms (GCM) 10K type strain sequencing project: providing services to taxonomists for standard genome sequencing and annotation.</title>
        <authorList>
            <consortium name="The Broad Institute Genomics Platform"/>
            <consortium name="The Broad Institute Genome Sequencing Center for Infectious Disease"/>
            <person name="Wu L."/>
            <person name="Ma J."/>
        </authorList>
    </citation>
    <scope>NUCLEOTIDE SEQUENCE [LARGE SCALE GENOMIC DNA]</scope>
    <source>
        <strain evidence="2 3">JCM 4087</strain>
    </source>
</reference>
<dbReference type="SUPFAM" id="SSF47413">
    <property type="entry name" value="lambda repressor-like DNA-binding domains"/>
    <property type="match status" value="1"/>
</dbReference>
<accession>A0ABN3WXS4</accession>
<proteinExistence type="predicted"/>
<feature type="domain" description="HTH cro/C1-type" evidence="1">
    <location>
        <begin position="21"/>
        <end position="89"/>
    </location>
</feature>
<comment type="caution">
    <text evidence="2">The sequence shown here is derived from an EMBL/GenBank/DDBJ whole genome shotgun (WGS) entry which is preliminary data.</text>
</comment>
<dbReference type="Gene3D" id="1.10.260.40">
    <property type="entry name" value="lambda repressor-like DNA-binding domains"/>
    <property type="match status" value="1"/>
</dbReference>
<dbReference type="Proteomes" id="UP001501102">
    <property type="component" value="Unassembled WGS sequence"/>
</dbReference>
<dbReference type="CDD" id="cd00093">
    <property type="entry name" value="HTH_XRE"/>
    <property type="match status" value="1"/>
</dbReference>
<dbReference type="InterPro" id="IPR001387">
    <property type="entry name" value="Cro/C1-type_HTH"/>
</dbReference>
<dbReference type="InterPro" id="IPR010982">
    <property type="entry name" value="Lambda_DNA-bd_dom_sf"/>
</dbReference>